<dbReference type="Proteomes" id="UP000252355">
    <property type="component" value="Unassembled WGS sequence"/>
</dbReference>
<evidence type="ECO:0000313" key="2">
    <source>
        <dbReference type="Proteomes" id="UP000252355"/>
    </source>
</evidence>
<comment type="caution">
    <text evidence="1">The sequence shown here is derived from an EMBL/GenBank/DDBJ whole genome shotgun (WGS) entry which is preliminary data.</text>
</comment>
<protein>
    <submittedName>
        <fullName evidence="1">Uncharacterized protein</fullName>
    </submittedName>
</protein>
<sequence length="41" mass="4900">MVRPGEYLHGIFPRVRESTHDTHWVLVIQDFRISRQAIQPI</sequence>
<organism evidence="1 2">
    <name type="scientific">Candidatus Ozemobacter sibiricus</name>
    <dbReference type="NCBI Taxonomy" id="2268124"/>
    <lineage>
        <taxon>Bacteria</taxon>
        <taxon>Candidatus Ozemobacteria</taxon>
        <taxon>Candidatus Ozemobacterales</taxon>
        <taxon>Candidatus Ozemobacteraceae</taxon>
        <taxon>Candidatus Ozemobacter</taxon>
    </lineage>
</organism>
<evidence type="ECO:0000313" key="1">
    <source>
        <dbReference type="EMBL" id="RCK78704.1"/>
    </source>
</evidence>
<reference evidence="1 2" key="1">
    <citation type="submission" date="2018-05" db="EMBL/GenBank/DDBJ databases">
        <title>A metagenomic window into the 2 km-deep terrestrial subsurface aquifer revealed taxonomically and functionally diverse microbial community comprising novel uncultured bacterial lineages.</title>
        <authorList>
            <person name="Kadnikov V.V."/>
            <person name="Mardanov A.V."/>
            <person name="Beletsky A.V."/>
            <person name="Banks D."/>
            <person name="Pimenov N.V."/>
            <person name="Frank Y.A."/>
            <person name="Karnachuk O.V."/>
            <person name="Ravin N.V."/>
        </authorList>
    </citation>
    <scope>NUCLEOTIDE SEQUENCE [LARGE SCALE GENOMIC DNA]</scope>
    <source>
        <strain evidence="1">BY5</strain>
    </source>
</reference>
<proteinExistence type="predicted"/>
<dbReference type="EMBL" id="QOQW01000020">
    <property type="protein sequence ID" value="RCK78704.1"/>
    <property type="molecule type" value="Genomic_DNA"/>
</dbReference>
<dbReference type="AlphaFoldDB" id="A0A367ZKT2"/>
<gene>
    <name evidence="1" type="ORF">OZSIB_1231</name>
</gene>
<accession>A0A367ZKT2</accession>
<name>A0A367ZKT2_9BACT</name>